<name>A0A560H493_9PROT</name>
<dbReference type="OrthoDB" id="1523296at2"/>
<sequence>MNAMAPVPPLSGSPALLDMLRHEPFRFDLFRAIQLLERQFGASAEEDELPIRFAAHQSLCFPAHEIQRLHLPAPTEGGEEGEAAEPARLDLNVMTLTGPVSALPQAYTETAIRSLRDRTPGFAAFLDLFNDRIATLLFRAWRRYRLPALFEHRGLEGGDAATATLFSVAGFGTAHLRGRLSVPEGVPVYYAGLFSQQPRAAVSLERMLADACGLPVKVRQFAGRWIAIPAEEQTCLRLGGKAPAFNRLGVDAVAGARMWDVQGQFRIVLGPLTRRQFMDHLPGRPGLTRLVELARLYAGPELGFDVQLVLHREEVPPCQLDGRNGEGPRLGYDSWLAALPMLQDPDDAIISIDGID</sequence>
<dbReference type="AlphaFoldDB" id="A0A560H493"/>
<dbReference type="PANTHER" id="PTHR35564:SF3">
    <property type="entry name" value="TYPE VI SECRETION SYSTEM BASEPLATE SUBUNIT TSSG"/>
    <property type="match status" value="1"/>
</dbReference>
<protein>
    <submittedName>
        <fullName evidence="1">Type VI secretion system protein ImpH</fullName>
    </submittedName>
</protein>
<gene>
    <name evidence="1" type="ORF">FBZ90_108117</name>
</gene>
<dbReference type="NCBIfam" id="TIGR03347">
    <property type="entry name" value="VI_chp_1"/>
    <property type="match status" value="1"/>
</dbReference>
<accession>A0A560H493</accession>
<reference evidence="1 2" key="1">
    <citation type="submission" date="2019-06" db="EMBL/GenBank/DDBJ databases">
        <title>Genomic Encyclopedia of Type Strains, Phase IV (KMG-V): Genome sequencing to study the core and pangenomes of soil and plant-associated prokaryotes.</title>
        <authorList>
            <person name="Whitman W."/>
        </authorList>
    </citation>
    <scope>NUCLEOTIDE SEQUENCE [LARGE SCALE GENOMIC DNA]</scope>
    <source>
        <strain evidence="1 2">BR 11622</strain>
    </source>
</reference>
<proteinExistence type="predicted"/>
<evidence type="ECO:0000313" key="2">
    <source>
        <dbReference type="Proteomes" id="UP000315751"/>
    </source>
</evidence>
<dbReference type="Proteomes" id="UP000315751">
    <property type="component" value="Unassembled WGS sequence"/>
</dbReference>
<dbReference type="RefSeq" id="WP_145733438.1">
    <property type="nucleotide sequence ID" value="NZ_VITR01000008.1"/>
</dbReference>
<dbReference type="InterPro" id="IPR010732">
    <property type="entry name" value="T6SS_TssG-like"/>
</dbReference>
<organism evidence="1 2">
    <name type="scientific">Nitrospirillum amazonense</name>
    <dbReference type="NCBI Taxonomy" id="28077"/>
    <lineage>
        <taxon>Bacteria</taxon>
        <taxon>Pseudomonadati</taxon>
        <taxon>Pseudomonadota</taxon>
        <taxon>Alphaproteobacteria</taxon>
        <taxon>Rhodospirillales</taxon>
        <taxon>Azospirillaceae</taxon>
        <taxon>Nitrospirillum</taxon>
    </lineage>
</organism>
<dbReference type="Pfam" id="PF06996">
    <property type="entry name" value="T6SS_TssG"/>
    <property type="match status" value="1"/>
</dbReference>
<dbReference type="EMBL" id="VITR01000008">
    <property type="protein sequence ID" value="TWB41093.1"/>
    <property type="molecule type" value="Genomic_DNA"/>
</dbReference>
<comment type="caution">
    <text evidence="1">The sequence shown here is derived from an EMBL/GenBank/DDBJ whole genome shotgun (WGS) entry which is preliminary data.</text>
</comment>
<keyword evidence="2" id="KW-1185">Reference proteome</keyword>
<dbReference type="PANTHER" id="PTHR35564">
    <property type="match status" value="1"/>
</dbReference>
<evidence type="ECO:0000313" key="1">
    <source>
        <dbReference type="EMBL" id="TWB41093.1"/>
    </source>
</evidence>